<feature type="region of interest" description="Disordered" evidence="1">
    <location>
        <begin position="199"/>
        <end position="242"/>
    </location>
</feature>
<name>L0DJ60_SINAD</name>
<keyword evidence="2" id="KW-0812">Transmembrane</keyword>
<dbReference type="RefSeq" id="WP_015248502.1">
    <property type="nucleotide sequence ID" value="NC_019892.1"/>
</dbReference>
<dbReference type="AlphaFoldDB" id="L0DJ60"/>
<gene>
    <name evidence="3" type="ordered locus">Sinac_5247</name>
</gene>
<evidence type="ECO:0000313" key="4">
    <source>
        <dbReference type="Proteomes" id="UP000010798"/>
    </source>
</evidence>
<keyword evidence="2" id="KW-1133">Transmembrane helix</keyword>
<dbReference type="KEGG" id="saci:Sinac_5247"/>
<protein>
    <submittedName>
        <fullName evidence="3">Uncharacterized protein</fullName>
    </submittedName>
</protein>
<feature type="transmembrane region" description="Helical" evidence="2">
    <location>
        <begin position="58"/>
        <end position="83"/>
    </location>
</feature>
<dbReference type="EMBL" id="CP003364">
    <property type="protein sequence ID" value="AGA29399.1"/>
    <property type="molecule type" value="Genomic_DNA"/>
</dbReference>
<dbReference type="OrthoDB" id="272639at2"/>
<evidence type="ECO:0000256" key="2">
    <source>
        <dbReference type="SAM" id="Phobius"/>
    </source>
</evidence>
<dbReference type="STRING" id="886293.Sinac_5247"/>
<proteinExistence type="predicted"/>
<organism evidence="3 4">
    <name type="scientific">Singulisphaera acidiphila (strain ATCC BAA-1392 / DSM 18658 / VKM B-2454 / MOB10)</name>
    <dbReference type="NCBI Taxonomy" id="886293"/>
    <lineage>
        <taxon>Bacteria</taxon>
        <taxon>Pseudomonadati</taxon>
        <taxon>Planctomycetota</taxon>
        <taxon>Planctomycetia</taxon>
        <taxon>Isosphaerales</taxon>
        <taxon>Isosphaeraceae</taxon>
        <taxon>Singulisphaera</taxon>
    </lineage>
</organism>
<keyword evidence="2" id="KW-0472">Membrane</keyword>
<feature type="compositionally biased region" description="Gly residues" evidence="1">
    <location>
        <begin position="219"/>
        <end position="237"/>
    </location>
</feature>
<feature type="transmembrane region" description="Helical" evidence="2">
    <location>
        <begin position="103"/>
        <end position="121"/>
    </location>
</feature>
<sequence length="255" mass="26782">MEIVVNLVIVGLIAGLTWALTSEGLWGSVLMFFNVLFGGLIAFNFYEPLAKLLDGTGIGWGFSDTLCLLGLFIITTFILRLITESMAPAMVRFPSIVYQLGRLVFGFGGAVVTVAILLVAFETAPVHKKILGVIDYKSKPPFGMGLDRKWLAFFQYTTGLVFAEHVPGSRDPFREYGDSKVFDPKAEWLLNHQEARPYGTESIHEGGDEAAGAAPAGGAASGGAPGAPGAAPGGGQPGDIKVIGPAVGGGVVLPQ</sequence>
<dbReference type="eggNOG" id="ENOG503337N">
    <property type="taxonomic scope" value="Bacteria"/>
</dbReference>
<keyword evidence="4" id="KW-1185">Reference proteome</keyword>
<dbReference type="Proteomes" id="UP000010798">
    <property type="component" value="Chromosome"/>
</dbReference>
<evidence type="ECO:0000313" key="3">
    <source>
        <dbReference type="EMBL" id="AGA29399.1"/>
    </source>
</evidence>
<dbReference type="HOGENOM" id="CLU_1209073_0_0_0"/>
<reference evidence="3 4" key="1">
    <citation type="submission" date="2012-02" db="EMBL/GenBank/DDBJ databases">
        <title>Complete sequence of chromosome of Singulisphaera acidiphila DSM 18658.</title>
        <authorList>
            <consortium name="US DOE Joint Genome Institute (JGI-PGF)"/>
            <person name="Lucas S."/>
            <person name="Copeland A."/>
            <person name="Lapidus A."/>
            <person name="Glavina del Rio T."/>
            <person name="Dalin E."/>
            <person name="Tice H."/>
            <person name="Bruce D."/>
            <person name="Goodwin L."/>
            <person name="Pitluck S."/>
            <person name="Peters L."/>
            <person name="Ovchinnikova G."/>
            <person name="Chertkov O."/>
            <person name="Kyrpides N."/>
            <person name="Mavromatis K."/>
            <person name="Ivanova N."/>
            <person name="Brettin T."/>
            <person name="Detter J.C."/>
            <person name="Han C."/>
            <person name="Larimer F."/>
            <person name="Land M."/>
            <person name="Hauser L."/>
            <person name="Markowitz V."/>
            <person name="Cheng J.-F."/>
            <person name="Hugenholtz P."/>
            <person name="Woyke T."/>
            <person name="Wu D."/>
            <person name="Tindall B."/>
            <person name="Pomrenke H."/>
            <person name="Brambilla E."/>
            <person name="Klenk H.-P."/>
            <person name="Eisen J.A."/>
        </authorList>
    </citation>
    <scope>NUCLEOTIDE SEQUENCE [LARGE SCALE GENOMIC DNA]</scope>
    <source>
        <strain evidence="4">ATCC BAA-1392 / DSM 18658 / VKM B-2454 / MOB10</strain>
    </source>
</reference>
<evidence type="ECO:0000256" key="1">
    <source>
        <dbReference type="SAM" id="MobiDB-lite"/>
    </source>
</evidence>
<feature type="transmembrane region" description="Helical" evidence="2">
    <location>
        <begin position="29"/>
        <end position="46"/>
    </location>
</feature>
<accession>L0DJ60</accession>